<dbReference type="InterPro" id="IPR000620">
    <property type="entry name" value="EamA_dom"/>
</dbReference>
<dbReference type="PANTHER" id="PTHR22911">
    <property type="entry name" value="ACYL-MALONYL CONDENSING ENZYME-RELATED"/>
    <property type="match status" value="1"/>
</dbReference>
<feature type="domain" description="EamA" evidence="3">
    <location>
        <begin position="218"/>
        <end position="351"/>
    </location>
</feature>
<accession>A0A9Q1C5Q5</accession>
<evidence type="ECO:0000256" key="2">
    <source>
        <dbReference type="SAM" id="Phobius"/>
    </source>
</evidence>
<feature type="transmembrane region" description="Helical" evidence="2">
    <location>
        <begin position="182"/>
        <end position="199"/>
    </location>
</feature>
<proteinExistence type="predicted"/>
<keyword evidence="5" id="KW-1185">Reference proteome</keyword>
<feature type="transmembrane region" description="Helical" evidence="2">
    <location>
        <begin position="97"/>
        <end position="116"/>
    </location>
</feature>
<dbReference type="SUPFAM" id="SSF103481">
    <property type="entry name" value="Multidrug resistance efflux transporter EmrE"/>
    <property type="match status" value="2"/>
</dbReference>
<evidence type="ECO:0000256" key="1">
    <source>
        <dbReference type="SAM" id="MobiDB-lite"/>
    </source>
</evidence>
<dbReference type="AlphaFoldDB" id="A0A9Q1C5Q5"/>
<feature type="transmembrane region" description="Helical" evidence="2">
    <location>
        <begin position="128"/>
        <end position="147"/>
    </location>
</feature>
<feature type="transmembrane region" description="Helical" evidence="2">
    <location>
        <begin position="159"/>
        <end position="177"/>
    </location>
</feature>
<keyword evidence="2" id="KW-0812">Transmembrane</keyword>
<feature type="transmembrane region" description="Helical" evidence="2">
    <location>
        <begin position="311"/>
        <end position="328"/>
    </location>
</feature>
<sequence>MKKNANILAQDRTHPNDRRSDQERRLLISKDGKGSEGKWVSKNTENNSVVRGLQSWLKGISSGSKIQGIFIAISFTFFMATRNVFAQLSTKGLSPFAVAAMDRIVTGLCCVPYLIIQKISPRVSAADTFVLVIRGVCSAVVLSSLIAALEKLPVGDASAIQSLASIPAGIWGALFLGERFGLVDFMCALLGALGFSLISKPDFIFNMDTGELSEHLEGYGLALLSAFSLSVIFPISRFLLKSKIDPVLIVFWLSLTSATLTGALATFMGQWSNVWCNPSLVYVILMGGCAFFANVLIVVSLSILDTFEVAILNQNVIIFAYMLQVTLLSVSPSWLSLLGAAMIILACIITTIHKSINARS</sequence>
<dbReference type="Pfam" id="PF00892">
    <property type="entry name" value="EamA"/>
    <property type="match status" value="2"/>
</dbReference>
<feature type="transmembrane region" description="Helical" evidence="2">
    <location>
        <begin position="247"/>
        <end position="268"/>
    </location>
</feature>
<feature type="domain" description="EamA" evidence="3">
    <location>
        <begin position="68"/>
        <end position="199"/>
    </location>
</feature>
<protein>
    <submittedName>
        <fullName evidence="4">Solute carrier family 35 member G1</fullName>
    </submittedName>
</protein>
<feature type="transmembrane region" description="Helical" evidence="2">
    <location>
        <begin position="66"/>
        <end position="85"/>
    </location>
</feature>
<evidence type="ECO:0000313" key="4">
    <source>
        <dbReference type="EMBL" id="KAJ8039122.1"/>
    </source>
</evidence>
<evidence type="ECO:0000259" key="3">
    <source>
        <dbReference type="Pfam" id="PF00892"/>
    </source>
</evidence>
<organism evidence="4 5">
    <name type="scientific">Holothuria leucospilota</name>
    <name type="common">Black long sea cucumber</name>
    <name type="synonym">Mertensiothuria leucospilota</name>
    <dbReference type="NCBI Taxonomy" id="206669"/>
    <lineage>
        <taxon>Eukaryota</taxon>
        <taxon>Metazoa</taxon>
        <taxon>Echinodermata</taxon>
        <taxon>Eleutherozoa</taxon>
        <taxon>Echinozoa</taxon>
        <taxon>Holothuroidea</taxon>
        <taxon>Aspidochirotacea</taxon>
        <taxon>Aspidochirotida</taxon>
        <taxon>Holothuriidae</taxon>
        <taxon>Holothuria</taxon>
    </lineage>
</organism>
<dbReference type="EMBL" id="JAIZAY010000007">
    <property type="protein sequence ID" value="KAJ8039122.1"/>
    <property type="molecule type" value="Genomic_DNA"/>
</dbReference>
<feature type="transmembrane region" description="Helical" evidence="2">
    <location>
        <begin position="334"/>
        <end position="352"/>
    </location>
</feature>
<feature type="transmembrane region" description="Helical" evidence="2">
    <location>
        <begin position="219"/>
        <end position="240"/>
    </location>
</feature>
<dbReference type="InterPro" id="IPR037185">
    <property type="entry name" value="EmrE-like"/>
</dbReference>
<evidence type="ECO:0000313" key="5">
    <source>
        <dbReference type="Proteomes" id="UP001152320"/>
    </source>
</evidence>
<name>A0A9Q1C5Q5_HOLLE</name>
<dbReference type="GO" id="GO:0016020">
    <property type="term" value="C:membrane"/>
    <property type="evidence" value="ECO:0007669"/>
    <property type="project" value="InterPro"/>
</dbReference>
<keyword evidence="2" id="KW-0472">Membrane</keyword>
<gene>
    <name evidence="4" type="ORF">HOLleu_16744</name>
</gene>
<feature type="region of interest" description="Disordered" evidence="1">
    <location>
        <begin position="1"/>
        <end position="22"/>
    </location>
</feature>
<dbReference type="Proteomes" id="UP001152320">
    <property type="component" value="Chromosome 7"/>
</dbReference>
<reference evidence="4" key="1">
    <citation type="submission" date="2021-10" db="EMBL/GenBank/DDBJ databases">
        <title>Tropical sea cucumber genome reveals ecological adaptation and Cuvierian tubules defense mechanism.</title>
        <authorList>
            <person name="Chen T."/>
        </authorList>
    </citation>
    <scope>NUCLEOTIDE SEQUENCE</scope>
    <source>
        <strain evidence="4">Nanhai2018</strain>
        <tissue evidence="4">Muscle</tissue>
    </source>
</reference>
<keyword evidence="2" id="KW-1133">Transmembrane helix</keyword>
<feature type="compositionally biased region" description="Basic and acidic residues" evidence="1">
    <location>
        <begin position="11"/>
        <end position="22"/>
    </location>
</feature>
<feature type="transmembrane region" description="Helical" evidence="2">
    <location>
        <begin position="280"/>
        <end position="304"/>
    </location>
</feature>
<comment type="caution">
    <text evidence="4">The sequence shown here is derived from an EMBL/GenBank/DDBJ whole genome shotgun (WGS) entry which is preliminary data.</text>
</comment>